<dbReference type="Pfam" id="PF02104">
    <property type="entry name" value="SURF1"/>
    <property type="match status" value="1"/>
</dbReference>
<dbReference type="EMBL" id="UESZ01000001">
    <property type="protein sequence ID" value="SSA34023.1"/>
    <property type="molecule type" value="Genomic_DNA"/>
</dbReference>
<evidence type="ECO:0000256" key="5">
    <source>
        <dbReference type="ARBA" id="ARBA00023136"/>
    </source>
</evidence>
<evidence type="ECO:0000256" key="2">
    <source>
        <dbReference type="ARBA" id="ARBA00007165"/>
    </source>
</evidence>
<dbReference type="InterPro" id="IPR045214">
    <property type="entry name" value="Surf1/Surf4"/>
</dbReference>
<evidence type="ECO:0000256" key="4">
    <source>
        <dbReference type="ARBA" id="ARBA00022989"/>
    </source>
</evidence>
<proteinExistence type="inferred from homology"/>
<evidence type="ECO:0000313" key="8">
    <source>
        <dbReference type="EMBL" id="SSA34023.1"/>
    </source>
</evidence>
<dbReference type="AlphaFoldDB" id="A0A2Y9C1A9"/>
<reference evidence="9" key="1">
    <citation type="submission" date="2016-10" db="EMBL/GenBank/DDBJ databases">
        <authorList>
            <person name="Varghese N."/>
            <person name="Submissions S."/>
        </authorList>
    </citation>
    <scope>NUCLEOTIDE SEQUENCE [LARGE SCALE GENOMIC DNA]</scope>
    <source>
        <strain evidence="9">DSM 22951</strain>
    </source>
</reference>
<dbReference type="InterPro" id="IPR002994">
    <property type="entry name" value="Surf1/Shy1"/>
</dbReference>
<evidence type="ECO:0000256" key="6">
    <source>
        <dbReference type="RuleBase" id="RU363076"/>
    </source>
</evidence>
<dbReference type="Proteomes" id="UP000250028">
    <property type="component" value="Unassembled WGS sequence"/>
</dbReference>
<evidence type="ECO:0000256" key="1">
    <source>
        <dbReference type="ARBA" id="ARBA00004370"/>
    </source>
</evidence>
<dbReference type="RefSeq" id="WP_245934032.1">
    <property type="nucleotide sequence ID" value="NZ_QGDN01000001.1"/>
</dbReference>
<gene>
    <name evidence="8" type="ORF">SAMN04489750_1323</name>
</gene>
<dbReference type="PROSITE" id="PS51257">
    <property type="entry name" value="PROKAR_LIPOPROTEIN"/>
    <property type="match status" value="1"/>
</dbReference>
<accession>A0A2Y9C1A9</accession>
<evidence type="ECO:0000256" key="3">
    <source>
        <dbReference type="ARBA" id="ARBA00022692"/>
    </source>
</evidence>
<dbReference type="PANTHER" id="PTHR23427">
    <property type="entry name" value="SURFEIT LOCUS PROTEIN"/>
    <property type="match status" value="1"/>
</dbReference>
<feature type="transmembrane region" description="Helical" evidence="6">
    <location>
        <begin position="218"/>
        <end position="237"/>
    </location>
</feature>
<feature type="region of interest" description="Disordered" evidence="7">
    <location>
        <begin position="245"/>
        <end position="273"/>
    </location>
</feature>
<comment type="similarity">
    <text evidence="2 6">Belongs to the SURF1 family.</text>
</comment>
<evidence type="ECO:0000256" key="7">
    <source>
        <dbReference type="SAM" id="MobiDB-lite"/>
    </source>
</evidence>
<protein>
    <recommendedName>
        <fullName evidence="6">SURF1-like protein</fullName>
    </recommendedName>
</protein>
<organism evidence="8 9">
    <name type="scientific">Branchiibius hedensis</name>
    <dbReference type="NCBI Taxonomy" id="672460"/>
    <lineage>
        <taxon>Bacteria</taxon>
        <taxon>Bacillati</taxon>
        <taxon>Actinomycetota</taxon>
        <taxon>Actinomycetes</taxon>
        <taxon>Micrococcales</taxon>
        <taxon>Dermacoccaceae</taxon>
        <taxon>Branchiibius</taxon>
    </lineage>
</organism>
<dbReference type="GO" id="GO:0005886">
    <property type="term" value="C:plasma membrane"/>
    <property type="evidence" value="ECO:0007669"/>
    <property type="project" value="UniProtKB-SubCell"/>
</dbReference>
<dbReference type="PANTHER" id="PTHR23427:SF2">
    <property type="entry name" value="SURFEIT LOCUS PROTEIN 1"/>
    <property type="match status" value="1"/>
</dbReference>
<dbReference type="PROSITE" id="PS50895">
    <property type="entry name" value="SURF1"/>
    <property type="match status" value="1"/>
</dbReference>
<keyword evidence="6" id="KW-1003">Cell membrane</keyword>
<name>A0A2Y9C1A9_9MICO</name>
<keyword evidence="4 6" id="KW-1133">Transmembrane helix</keyword>
<feature type="transmembrane region" description="Helical" evidence="6">
    <location>
        <begin position="12"/>
        <end position="32"/>
    </location>
</feature>
<dbReference type="CDD" id="cd06662">
    <property type="entry name" value="SURF1"/>
    <property type="match status" value="1"/>
</dbReference>
<evidence type="ECO:0000313" key="9">
    <source>
        <dbReference type="Proteomes" id="UP000250028"/>
    </source>
</evidence>
<comment type="subcellular location">
    <subcellularLocation>
        <location evidence="6">Cell membrane</location>
        <topology evidence="6">Multi-pass membrane protein</topology>
    </subcellularLocation>
    <subcellularLocation>
        <location evidence="1">Membrane</location>
    </subcellularLocation>
</comment>
<keyword evidence="5 6" id="KW-0472">Membrane</keyword>
<sequence length="273" mass="29812">MLAKLTERRWLTWLLVATVWAVGCFFLGLWQWHRFSDKHTAQEQLHVNYDATPVPLADGVGSGRNWLRVTMTGTYLADQQVLARNRPNDGDFGYEVLVPLRLTSAADGAGIVIVDRGWVPNGATASAPDSVPAVPSGQVTVVGWLRPFEPNLAKPAVPRQVASIYLPDIVAAAGLSASDVVSSNYVLMQSERTAAGDSPARPAALPEPDPGSYAGINLSYAIQWWIGMIAGYGFVIMRARRELRDERAPATPQASPPRPVKAKKVRIWDEEDE</sequence>
<keyword evidence="9" id="KW-1185">Reference proteome</keyword>
<keyword evidence="3 6" id="KW-0812">Transmembrane</keyword>